<proteinExistence type="predicted"/>
<dbReference type="EMBL" id="MN739917">
    <property type="protein sequence ID" value="QHT77285.1"/>
    <property type="molecule type" value="Genomic_DNA"/>
</dbReference>
<feature type="region of interest" description="Disordered" evidence="1">
    <location>
        <begin position="1"/>
        <end position="88"/>
    </location>
</feature>
<sequence>MVSYKREFSKSKKVKRNIRKNTKTRKTYKKRISYKNKRRNGNKSKKVGGWGFSLSSNSSDSGKTTISSSSSNSNNSNRSMNSNTDYENNIRINMKEPFVLKDDMVMLEKRIIQNTRDNPNRKNKYNKYAYLDNSLACNKLPSSSSKKECLTFKTKLYNHNFTEAYAYDRGEDWNNNSLKVYLPEDKNYKVYPDTVTVSAFDFSIYPIKYIIGPDGKLTGVQRLIRSDEEKRKILEKNINANLMSLQKV</sequence>
<dbReference type="AlphaFoldDB" id="A0A6C0HAX8"/>
<evidence type="ECO:0000256" key="1">
    <source>
        <dbReference type="SAM" id="MobiDB-lite"/>
    </source>
</evidence>
<evidence type="ECO:0000313" key="2">
    <source>
        <dbReference type="EMBL" id="QHT77285.1"/>
    </source>
</evidence>
<reference evidence="2" key="1">
    <citation type="journal article" date="2020" name="Nature">
        <title>Giant virus diversity and host interactions through global metagenomics.</title>
        <authorList>
            <person name="Schulz F."/>
            <person name="Roux S."/>
            <person name="Paez-Espino D."/>
            <person name="Jungbluth S."/>
            <person name="Walsh D.A."/>
            <person name="Denef V.J."/>
            <person name="McMahon K.D."/>
            <person name="Konstantinidis K.T."/>
            <person name="Eloe-Fadrosh E.A."/>
            <person name="Kyrpides N.C."/>
            <person name="Woyke T."/>
        </authorList>
    </citation>
    <scope>NUCLEOTIDE SEQUENCE</scope>
    <source>
        <strain evidence="2">GVMAG-M-3300023179-86</strain>
    </source>
</reference>
<feature type="compositionally biased region" description="Basic and acidic residues" evidence="1">
    <location>
        <begin position="1"/>
        <end position="10"/>
    </location>
</feature>
<organism evidence="2">
    <name type="scientific">viral metagenome</name>
    <dbReference type="NCBI Taxonomy" id="1070528"/>
    <lineage>
        <taxon>unclassified sequences</taxon>
        <taxon>metagenomes</taxon>
        <taxon>organismal metagenomes</taxon>
    </lineage>
</organism>
<accession>A0A6C0HAX8</accession>
<feature type="compositionally biased region" description="Low complexity" evidence="1">
    <location>
        <begin position="53"/>
        <end position="84"/>
    </location>
</feature>
<protein>
    <submittedName>
        <fullName evidence="2">Uncharacterized protein</fullName>
    </submittedName>
</protein>
<feature type="compositionally biased region" description="Basic residues" evidence="1">
    <location>
        <begin position="11"/>
        <end position="46"/>
    </location>
</feature>
<name>A0A6C0HAX8_9ZZZZ</name>